<keyword evidence="1" id="KW-0862">Zinc</keyword>
<sequence length="95" mass="10991">MDLQCHLATHNKLFKCSMCEESFLVEYLLDKHLQLVHSEAGSSSETGNIHYDVTSSNGTHAKVSALKLSTVNELRVNYHRMYKYYIKKTKQYVMC</sequence>
<reference evidence="3" key="2">
    <citation type="submission" date="2020-11" db="EMBL/GenBank/DDBJ databases">
        <authorList>
            <person name="McCartney M.A."/>
            <person name="Auch B."/>
            <person name="Kono T."/>
            <person name="Mallez S."/>
            <person name="Becker A."/>
            <person name="Gohl D.M."/>
            <person name="Silverstein K.A.T."/>
            <person name="Koren S."/>
            <person name="Bechman K.B."/>
            <person name="Herman A."/>
            <person name="Abrahante J.E."/>
            <person name="Garbe J."/>
        </authorList>
    </citation>
    <scope>NUCLEOTIDE SEQUENCE</scope>
    <source>
        <strain evidence="3">Duluth1</strain>
        <tissue evidence="3">Whole animal</tissue>
    </source>
</reference>
<dbReference type="Gene3D" id="3.30.160.60">
    <property type="entry name" value="Classic Zinc Finger"/>
    <property type="match status" value="1"/>
</dbReference>
<evidence type="ECO:0000259" key="2">
    <source>
        <dbReference type="PROSITE" id="PS50157"/>
    </source>
</evidence>
<evidence type="ECO:0000313" key="4">
    <source>
        <dbReference type="Proteomes" id="UP000828390"/>
    </source>
</evidence>
<protein>
    <recommendedName>
        <fullName evidence="2">C2H2-type domain-containing protein</fullName>
    </recommendedName>
</protein>
<keyword evidence="1" id="KW-0863">Zinc-finger</keyword>
<proteinExistence type="predicted"/>
<keyword evidence="4" id="KW-1185">Reference proteome</keyword>
<dbReference type="Proteomes" id="UP000828390">
    <property type="component" value="Unassembled WGS sequence"/>
</dbReference>
<reference evidence="3" key="1">
    <citation type="journal article" date="2019" name="bioRxiv">
        <title>The Genome of the Zebra Mussel, Dreissena polymorpha: A Resource for Invasive Species Research.</title>
        <authorList>
            <person name="McCartney M.A."/>
            <person name="Auch B."/>
            <person name="Kono T."/>
            <person name="Mallez S."/>
            <person name="Zhang Y."/>
            <person name="Obille A."/>
            <person name="Becker A."/>
            <person name="Abrahante J.E."/>
            <person name="Garbe J."/>
            <person name="Badalamenti J.P."/>
            <person name="Herman A."/>
            <person name="Mangelson H."/>
            <person name="Liachko I."/>
            <person name="Sullivan S."/>
            <person name="Sone E.D."/>
            <person name="Koren S."/>
            <person name="Silverstein K.A.T."/>
            <person name="Beckman K.B."/>
            <person name="Gohl D.M."/>
        </authorList>
    </citation>
    <scope>NUCLEOTIDE SEQUENCE</scope>
    <source>
        <strain evidence="3">Duluth1</strain>
        <tissue evidence="3">Whole animal</tissue>
    </source>
</reference>
<name>A0A9D4EAQ5_DREPO</name>
<evidence type="ECO:0000313" key="3">
    <source>
        <dbReference type="EMBL" id="KAH3775858.1"/>
    </source>
</evidence>
<feature type="domain" description="C2H2-type" evidence="2">
    <location>
        <begin position="14"/>
        <end position="42"/>
    </location>
</feature>
<keyword evidence="1" id="KW-0479">Metal-binding</keyword>
<dbReference type="InterPro" id="IPR036236">
    <property type="entry name" value="Znf_C2H2_sf"/>
</dbReference>
<evidence type="ECO:0000256" key="1">
    <source>
        <dbReference type="PROSITE-ProRule" id="PRU00042"/>
    </source>
</evidence>
<gene>
    <name evidence="3" type="ORF">DPMN_177267</name>
</gene>
<dbReference type="SUPFAM" id="SSF57667">
    <property type="entry name" value="beta-beta-alpha zinc fingers"/>
    <property type="match status" value="1"/>
</dbReference>
<dbReference type="AlphaFoldDB" id="A0A9D4EAQ5"/>
<organism evidence="3 4">
    <name type="scientific">Dreissena polymorpha</name>
    <name type="common">Zebra mussel</name>
    <name type="synonym">Mytilus polymorpha</name>
    <dbReference type="NCBI Taxonomy" id="45954"/>
    <lineage>
        <taxon>Eukaryota</taxon>
        <taxon>Metazoa</taxon>
        <taxon>Spiralia</taxon>
        <taxon>Lophotrochozoa</taxon>
        <taxon>Mollusca</taxon>
        <taxon>Bivalvia</taxon>
        <taxon>Autobranchia</taxon>
        <taxon>Heteroconchia</taxon>
        <taxon>Euheterodonta</taxon>
        <taxon>Imparidentia</taxon>
        <taxon>Neoheterodontei</taxon>
        <taxon>Myida</taxon>
        <taxon>Dreissenoidea</taxon>
        <taxon>Dreissenidae</taxon>
        <taxon>Dreissena</taxon>
    </lineage>
</organism>
<dbReference type="PROSITE" id="PS50157">
    <property type="entry name" value="ZINC_FINGER_C2H2_2"/>
    <property type="match status" value="1"/>
</dbReference>
<dbReference type="PROSITE" id="PS00028">
    <property type="entry name" value="ZINC_FINGER_C2H2_1"/>
    <property type="match status" value="1"/>
</dbReference>
<accession>A0A9D4EAQ5</accession>
<dbReference type="GO" id="GO:0008270">
    <property type="term" value="F:zinc ion binding"/>
    <property type="evidence" value="ECO:0007669"/>
    <property type="project" value="UniProtKB-KW"/>
</dbReference>
<dbReference type="InterPro" id="IPR013087">
    <property type="entry name" value="Znf_C2H2_type"/>
</dbReference>
<dbReference type="EMBL" id="JAIWYP010000009">
    <property type="protein sequence ID" value="KAH3775858.1"/>
    <property type="molecule type" value="Genomic_DNA"/>
</dbReference>
<comment type="caution">
    <text evidence="3">The sequence shown here is derived from an EMBL/GenBank/DDBJ whole genome shotgun (WGS) entry which is preliminary data.</text>
</comment>